<dbReference type="InParanoid" id="A0A067MAH0"/>
<reference evidence="2" key="1">
    <citation type="journal article" date="2014" name="Proc. Natl. Acad. Sci. U.S.A.">
        <title>Extensive sampling of basidiomycete genomes demonstrates inadequacy of the white-rot/brown-rot paradigm for wood decay fungi.</title>
        <authorList>
            <person name="Riley R."/>
            <person name="Salamov A.A."/>
            <person name="Brown D.W."/>
            <person name="Nagy L.G."/>
            <person name="Floudas D."/>
            <person name="Held B.W."/>
            <person name="Levasseur A."/>
            <person name="Lombard V."/>
            <person name="Morin E."/>
            <person name="Otillar R."/>
            <person name="Lindquist E.A."/>
            <person name="Sun H."/>
            <person name="LaButti K.M."/>
            <person name="Schmutz J."/>
            <person name="Jabbour D."/>
            <person name="Luo H."/>
            <person name="Baker S.E."/>
            <person name="Pisabarro A.G."/>
            <person name="Walton J.D."/>
            <person name="Blanchette R.A."/>
            <person name="Henrissat B."/>
            <person name="Martin F."/>
            <person name="Cullen D."/>
            <person name="Hibbett D.S."/>
            <person name="Grigoriev I.V."/>
        </authorList>
    </citation>
    <scope>NUCLEOTIDE SEQUENCE [LARGE SCALE GENOMIC DNA]</scope>
    <source>
        <strain evidence="2">FD-172 SS1</strain>
    </source>
</reference>
<proteinExistence type="predicted"/>
<gene>
    <name evidence="1" type="ORF">BOTBODRAFT_449450</name>
</gene>
<dbReference type="HOGENOM" id="CLU_1510346_0_0_1"/>
<name>A0A067MAH0_BOTB1</name>
<evidence type="ECO:0000313" key="2">
    <source>
        <dbReference type="Proteomes" id="UP000027195"/>
    </source>
</evidence>
<evidence type="ECO:0000313" key="1">
    <source>
        <dbReference type="EMBL" id="KDQ11700.1"/>
    </source>
</evidence>
<protein>
    <submittedName>
        <fullName evidence="1">Uncharacterized protein</fullName>
    </submittedName>
</protein>
<dbReference type="AlphaFoldDB" id="A0A067MAH0"/>
<dbReference type="EMBL" id="KL198056">
    <property type="protein sequence ID" value="KDQ11700.1"/>
    <property type="molecule type" value="Genomic_DNA"/>
</dbReference>
<dbReference type="Proteomes" id="UP000027195">
    <property type="component" value="Unassembled WGS sequence"/>
</dbReference>
<sequence>MSLLRRSKSSRKCVSPAHYQPFISPRGARYYLSLGEGSVDEGLREHALVLDREVRQTADIDWAAAPARASGKLISSLRQSVLVWCCENEARYTSKNPKKSAQASALSARKRRYRHDSGCNELGCPSPIRVPFGVSARSEVVLDAPRVTRPQALQTQSSSDAVLGIIYADSNIIKNCLE</sequence>
<accession>A0A067MAH0</accession>
<organism evidence="1 2">
    <name type="scientific">Botryobasidium botryosum (strain FD-172 SS1)</name>
    <dbReference type="NCBI Taxonomy" id="930990"/>
    <lineage>
        <taxon>Eukaryota</taxon>
        <taxon>Fungi</taxon>
        <taxon>Dikarya</taxon>
        <taxon>Basidiomycota</taxon>
        <taxon>Agaricomycotina</taxon>
        <taxon>Agaricomycetes</taxon>
        <taxon>Cantharellales</taxon>
        <taxon>Botryobasidiaceae</taxon>
        <taxon>Botryobasidium</taxon>
    </lineage>
</organism>
<keyword evidence="2" id="KW-1185">Reference proteome</keyword>